<dbReference type="SUPFAM" id="SSF54001">
    <property type="entry name" value="Cysteine proteinases"/>
    <property type="match status" value="1"/>
</dbReference>
<organism evidence="8 9">
    <name type="scientific">Christensenella tenuis</name>
    <dbReference type="NCBI Taxonomy" id="2763033"/>
    <lineage>
        <taxon>Bacteria</taxon>
        <taxon>Bacillati</taxon>
        <taxon>Bacillota</taxon>
        <taxon>Clostridia</taxon>
        <taxon>Christensenellales</taxon>
        <taxon>Christensenellaceae</taxon>
        <taxon>Christensenella</taxon>
    </lineage>
</organism>
<feature type="region of interest" description="Disordered" evidence="5">
    <location>
        <begin position="23"/>
        <end position="116"/>
    </location>
</feature>
<evidence type="ECO:0000256" key="5">
    <source>
        <dbReference type="SAM" id="MobiDB-lite"/>
    </source>
</evidence>
<feature type="signal peptide" evidence="6">
    <location>
        <begin position="1"/>
        <end position="19"/>
    </location>
</feature>
<evidence type="ECO:0000256" key="3">
    <source>
        <dbReference type="ARBA" id="ARBA00022801"/>
    </source>
</evidence>
<keyword evidence="9" id="KW-1185">Reference proteome</keyword>
<name>A0ABR7ED32_9FIRM</name>
<sequence>MKKIICLLAVLSMVVATFAGCGKDGQQQSPEPTETVISNSEQQDEITPTVSPSASVSPTPSASPSASPSSTASKSISGTDGRNGRDGQDGKDGANGEDGRDGADGQTPYIGSNGNWWIGSTDTGVSVTGQGTGGSVRTSLADVPVGTKFPCYPNKEFDWVDGYSGKTVHVNSIVVELTSKNNFDEWATNPDLRTGYSFYSPYTVTAQINGYISGMNSGSVEIVLKSNDNGFAQASSAINNDGTFQVTTQFDDLTRIVDIWFGRASVYSKTPTPTPTPTPEPPVIADVEAFIDVAKAQLDKPYSYGGKGPDSFDASGLVYYALKKSGSNIGFMNLLGWTQDKYYPTVENINDLQRGDFICTNIGMGIYLGNNQMIEASLSQGKVVIVTVDDDIRNNFLCGKRLHAGTDTLSKQSIQEPIQSDNIAVPSASVADTQSPTDAPIPTEAPEAVESSVSLSPEPTAEKSPAPSATATDDTETPV</sequence>
<protein>
    <submittedName>
        <fullName evidence="8">C40 family peptidase</fullName>
    </submittedName>
</protein>
<dbReference type="PANTHER" id="PTHR47359:SF3">
    <property type="entry name" value="NLP_P60 DOMAIN-CONTAINING PROTEIN-RELATED"/>
    <property type="match status" value="1"/>
</dbReference>
<dbReference type="RefSeq" id="WP_186856474.1">
    <property type="nucleotide sequence ID" value="NZ_JACOON010000001.1"/>
</dbReference>
<dbReference type="Gene3D" id="2.60.120.220">
    <property type="entry name" value="Satellite virus coat domain"/>
    <property type="match status" value="1"/>
</dbReference>
<dbReference type="PROSITE" id="PS51935">
    <property type="entry name" value="NLPC_P60"/>
    <property type="match status" value="1"/>
</dbReference>
<keyword evidence="2" id="KW-0645">Protease</keyword>
<evidence type="ECO:0000256" key="6">
    <source>
        <dbReference type="SAM" id="SignalP"/>
    </source>
</evidence>
<keyword evidence="3" id="KW-0378">Hydrolase</keyword>
<feature type="compositionally biased region" description="Polar residues" evidence="5">
    <location>
        <begin position="25"/>
        <end position="41"/>
    </location>
</feature>
<dbReference type="EMBL" id="JACOON010000001">
    <property type="protein sequence ID" value="MBC5646944.1"/>
    <property type="molecule type" value="Genomic_DNA"/>
</dbReference>
<dbReference type="Proteomes" id="UP000606889">
    <property type="component" value="Unassembled WGS sequence"/>
</dbReference>
<feature type="region of interest" description="Disordered" evidence="5">
    <location>
        <begin position="426"/>
        <end position="479"/>
    </location>
</feature>
<keyword evidence="6" id="KW-0732">Signal</keyword>
<dbReference type="PANTHER" id="PTHR47359">
    <property type="entry name" value="PEPTIDOGLYCAN DL-ENDOPEPTIDASE CWLO"/>
    <property type="match status" value="1"/>
</dbReference>
<comment type="caution">
    <text evidence="8">The sequence shown here is derived from an EMBL/GenBank/DDBJ whole genome shotgun (WGS) entry which is preliminary data.</text>
</comment>
<reference evidence="8 9" key="1">
    <citation type="submission" date="2020-08" db="EMBL/GenBank/DDBJ databases">
        <title>Genome public.</title>
        <authorList>
            <person name="Liu C."/>
            <person name="Sun Q."/>
        </authorList>
    </citation>
    <scope>NUCLEOTIDE SEQUENCE [LARGE SCALE GENOMIC DNA]</scope>
    <source>
        <strain evidence="8 9">NSJ-35</strain>
    </source>
</reference>
<evidence type="ECO:0000256" key="2">
    <source>
        <dbReference type="ARBA" id="ARBA00022670"/>
    </source>
</evidence>
<feature type="chain" id="PRO_5047091383" evidence="6">
    <location>
        <begin position="20"/>
        <end position="479"/>
    </location>
</feature>
<feature type="domain" description="NlpC/P60" evidence="7">
    <location>
        <begin position="284"/>
        <end position="403"/>
    </location>
</feature>
<evidence type="ECO:0000259" key="7">
    <source>
        <dbReference type="PROSITE" id="PS51935"/>
    </source>
</evidence>
<dbReference type="PROSITE" id="PS51257">
    <property type="entry name" value="PROKAR_LIPOPROTEIN"/>
    <property type="match status" value="1"/>
</dbReference>
<feature type="compositionally biased region" description="Low complexity" evidence="5">
    <location>
        <begin position="47"/>
        <end position="73"/>
    </location>
</feature>
<evidence type="ECO:0000313" key="9">
    <source>
        <dbReference type="Proteomes" id="UP000606889"/>
    </source>
</evidence>
<dbReference type="InterPro" id="IPR038765">
    <property type="entry name" value="Papain-like_cys_pep_sf"/>
</dbReference>
<comment type="similarity">
    <text evidence="1">Belongs to the peptidase C40 family.</text>
</comment>
<dbReference type="Gene3D" id="3.90.1720.10">
    <property type="entry name" value="endopeptidase domain like (from Nostoc punctiforme)"/>
    <property type="match status" value="1"/>
</dbReference>
<feature type="compositionally biased region" description="Basic and acidic residues" evidence="5">
    <location>
        <begin position="82"/>
        <end position="103"/>
    </location>
</feature>
<evidence type="ECO:0000313" key="8">
    <source>
        <dbReference type="EMBL" id="MBC5646944.1"/>
    </source>
</evidence>
<evidence type="ECO:0000256" key="1">
    <source>
        <dbReference type="ARBA" id="ARBA00007074"/>
    </source>
</evidence>
<gene>
    <name evidence="8" type="ORF">H8S18_01140</name>
</gene>
<dbReference type="Pfam" id="PF00877">
    <property type="entry name" value="NLPC_P60"/>
    <property type="match status" value="1"/>
</dbReference>
<dbReference type="InterPro" id="IPR000064">
    <property type="entry name" value="NLP_P60_dom"/>
</dbReference>
<accession>A0ABR7ED32</accession>
<keyword evidence="4" id="KW-0788">Thiol protease</keyword>
<dbReference type="InterPro" id="IPR051794">
    <property type="entry name" value="PG_Endopeptidase_C40"/>
</dbReference>
<proteinExistence type="inferred from homology"/>
<evidence type="ECO:0000256" key="4">
    <source>
        <dbReference type="ARBA" id="ARBA00022807"/>
    </source>
</evidence>